<dbReference type="EMBL" id="BARV01032166">
    <property type="protein sequence ID" value="GAI32696.1"/>
    <property type="molecule type" value="Genomic_DNA"/>
</dbReference>
<evidence type="ECO:0000259" key="5">
    <source>
        <dbReference type="Pfam" id="PF01555"/>
    </source>
</evidence>
<reference evidence="6" key="1">
    <citation type="journal article" date="2014" name="Front. Microbiol.">
        <title>High frequency of phylogenetically diverse reductive dehalogenase-homologous genes in deep subseafloor sedimentary metagenomes.</title>
        <authorList>
            <person name="Kawai M."/>
            <person name="Futagami T."/>
            <person name="Toyoda A."/>
            <person name="Takaki Y."/>
            <person name="Nishi S."/>
            <person name="Hori S."/>
            <person name="Arai W."/>
            <person name="Tsubouchi T."/>
            <person name="Morono Y."/>
            <person name="Uchiyama I."/>
            <person name="Ito T."/>
            <person name="Fujiyama A."/>
            <person name="Inagaki F."/>
            <person name="Takami H."/>
        </authorList>
    </citation>
    <scope>NUCLEOTIDE SEQUENCE</scope>
    <source>
        <strain evidence="6">Expedition CK06-06</strain>
    </source>
</reference>
<evidence type="ECO:0000256" key="4">
    <source>
        <dbReference type="ARBA" id="ARBA00022691"/>
    </source>
</evidence>
<dbReference type="GO" id="GO:0003677">
    <property type="term" value="F:DNA binding"/>
    <property type="evidence" value="ECO:0007669"/>
    <property type="project" value="InterPro"/>
</dbReference>
<sequence>ESKYPENYPIDWKNKLIWGDNRLVISSLIKQGWAGKINFIYIDPPFFTGADFTIRTKLGDEAIEKEPSIIEERAYKDTWSGGIASYLKYMYERLVLLRELLAENGSIYVHLDYHVGHYVKVMMDEIFGYENFRNDIIWNYATGGAGKEEYAKKHDIVLFYTKGENYNFYPERVKEPRTEKALKRAQIPKGARISVDDIYKLPTDVWNIPALNPMELERLDFFTQKPEVLLKRVILASSNPGDIVADFFCGS</sequence>
<dbReference type="PRINTS" id="PR00506">
    <property type="entry name" value="D21N6MTFRASE"/>
</dbReference>
<keyword evidence="2" id="KW-0489">Methyltransferase</keyword>
<dbReference type="InterPro" id="IPR029063">
    <property type="entry name" value="SAM-dependent_MTases_sf"/>
</dbReference>
<keyword evidence="3" id="KW-0808">Transferase</keyword>
<dbReference type="SUPFAM" id="SSF53335">
    <property type="entry name" value="S-adenosyl-L-methionine-dependent methyltransferases"/>
    <property type="match status" value="1"/>
</dbReference>
<comment type="caution">
    <text evidence="6">The sequence shown here is derived from an EMBL/GenBank/DDBJ whole genome shotgun (WGS) entry which is preliminary data.</text>
</comment>
<evidence type="ECO:0000256" key="3">
    <source>
        <dbReference type="ARBA" id="ARBA00022679"/>
    </source>
</evidence>
<proteinExistence type="inferred from homology"/>
<dbReference type="Gene3D" id="3.40.50.150">
    <property type="entry name" value="Vaccinia Virus protein VP39"/>
    <property type="match status" value="1"/>
</dbReference>
<dbReference type="PROSITE" id="PS00092">
    <property type="entry name" value="N6_MTASE"/>
    <property type="match status" value="1"/>
</dbReference>
<dbReference type="Pfam" id="PF01555">
    <property type="entry name" value="N6_N4_Mtase"/>
    <property type="match status" value="1"/>
</dbReference>
<dbReference type="GO" id="GO:0032259">
    <property type="term" value="P:methylation"/>
    <property type="evidence" value="ECO:0007669"/>
    <property type="project" value="UniProtKB-KW"/>
</dbReference>
<evidence type="ECO:0000256" key="2">
    <source>
        <dbReference type="ARBA" id="ARBA00022603"/>
    </source>
</evidence>
<protein>
    <recommendedName>
        <fullName evidence="5">DNA methylase N-4/N-6 domain-containing protein</fullName>
    </recommendedName>
</protein>
<dbReference type="InterPro" id="IPR002295">
    <property type="entry name" value="N4/N6-MTase_EcoPI_Mod-like"/>
</dbReference>
<dbReference type="InterPro" id="IPR002941">
    <property type="entry name" value="DNA_methylase_N4/N6"/>
</dbReference>
<feature type="non-terminal residue" evidence="6">
    <location>
        <position position="1"/>
    </location>
</feature>
<accession>X1NR57</accession>
<gene>
    <name evidence="6" type="ORF">S06H3_50761</name>
</gene>
<dbReference type="InterPro" id="IPR002052">
    <property type="entry name" value="DNA_methylase_N6_adenine_CS"/>
</dbReference>
<organism evidence="6">
    <name type="scientific">marine sediment metagenome</name>
    <dbReference type="NCBI Taxonomy" id="412755"/>
    <lineage>
        <taxon>unclassified sequences</taxon>
        <taxon>metagenomes</taxon>
        <taxon>ecological metagenomes</taxon>
    </lineage>
</organism>
<name>X1NR57_9ZZZZ</name>
<evidence type="ECO:0000256" key="1">
    <source>
        <dbReference type="ARBA" id="ARBA00006594"/>
    </source>
</evidence>
<feature type="non-terminal residue" evidence="6">
    <location>
        <position position="251"/>
    </location>
</feature>
<feature type="domain" description="DNA methylase N-4/N-6" evidence="5">
    <location>
        <begin position="37"/>
        <end position="251"/>
    </location>
</feature>
<keyword evidence="4" id="KW-0949">S-adenosyl-L-methionine</keyword>
<dbReference type="GO" id="GO:0008170">
    <property type="term" value="F:N-methyltransferase activity"/>
    <property type="evidence" value="ECO:0007669"/>
    <property type="project" value="InterPro"/>
</dbReference>
<evidence type="ECO:0000313" key="6">
    <source>
        <dbReference type="EMBL" id="GAI32696.1"/>
    </source>
</evidence>
<comment type="similarity">
    <text evidence="1">Belongs to the N(4)/N(6)-methyltransferase family.</text>
</comment>
<dbReference type="AlphaFoldDB" id="X1NR57"/>